<feature type="region of interest" description="Disordered" evidence="1">
    <location>
        <begin position="40"/>
        <end position="186"/>
    </location>
</feature>
<evidence type="ECO:0000313" key="2">
    <source>
        <dbReference type="EMBL" id="OVA11868.1"/>
    </source>
</evidence>
<dbReference type="EMBL" id="MVGT01001498">
    <property type="protein sequence ID" value="OVA11868.1"/>
    <property type="molecule type" value="Genomic_DNA"/>
</dbReference>
<proteinExistence type="predicted"/>
<dbReference type="Proteomes" id="UP000195402">
    <property type="component" value="Unassembled WGS sequence"/>
</dbReference>
<feature type="compositionally biased region" description="Polar residues" evidence="1">
    <location>
        <begin position="46"/>
        <end position="56"/>
    </location>
</feature>
<keyword evidence="3" id="KW-1185">Reference proteome</keyword>
<evidence type="ECO:0000313" key="3">
    <source>
        <dbReference type="Proteomes" id="UP000195402"/>
    </source>
</evidence>
<name>A0A200QN04_MACCD</name>
<accession>A0A200QN04</accession>
<reference evidence="2 3" key="1">
    <citation type="journal article" date="2017" name="Mol. Plant">
        <title>The Genome of Medicinal Plant Macleaya cordata Provides New Insights into Benzylisoquinoline Alkaloids Metabolism.</title>
        <authorList>
            <person name="Liu X."/>
            <person name="Liu Y."/>
            <person name="Huang P."/>
            <person name="Ma Y."/>
            <person name="Qing Z."/>
            <person name="Tang Q."/>
            <person name="Cao H."/>
            <person name="Cheng P."/>
            <person name="Zheng Y."/>
            <person name="Yuan Z."/>
            <person name="Zhou Y."/>
            <person name="Liu J."/>
            <person name="Tang Z."/>
            <person name="Zhuo Y."/>
            <person name="Zhang Y."/>
            <person name="Yu L."/>
            <person name="Huang J."/>
            <person name="Yang P."/>
            <person name="Peng Q."/>
            <person name="Zhang J."/>
            <person name="Jiang W."/>
            <person name="Zhang Z."/>
            <person name="Lin K."/>
            <person name="Ro D.K."/>
            <person name="Chen X."/>
            <person name="Xiong X."/>
            <person name="Shang Y."/>
            <person name="Huang S."/>
            <person name="Zeng J."/>
        </authorList>
    </citation>
    <scope>NUCLEOTIDE SEQUENCE [LARGE SCALE GENOMIC DNA]</scope>
    <source>
        <strain evidence="3">cv. BLH2017</strain>
        <tissue evidence="2">Root</tissue>
    </source>
</reference>
<sequence>MMPVIEKKLEFDYSPILAMIRQRWIDSTPTEQEAMFEQLKEIATPKTINSQEPSKSIRTRGRPRMNDKSTKRDPSEFEYYQDSQSREMQNNSKKAPKLPKKPLNPPKKVPRTPKKASDSTKKVPETSNKIHEASDKAPDLNGNLPNLNKSLPDLNKGVPKLSQWHESSQDPKRHPLYGLDPIWAMT</sequence>
<feature type="compositionally biased region" description="Polar residues" evidence="1">
    <location>
        <begin position="81"/>
        <end position="92"/>
    </location>
</feature>
<feature type="compositionally biased region" description="Basic and acidic residues" evidence="1">
    <location>
        <begin position="115"/>
        <end position="138"/>
    </location>
</feature>
<dbReference type="AlphaFoldDB" id="A0A200QN04"/>
<organism evidence="2 3">
    <name type="scientific">Macleaya cordata</name>
    <name type="common">Five-seeded plume-poppy</name>
    <name type="synonym">Bocconia cordata</name>
    <dbReference type="NCBI Taxonomy" id="56857"/>
    <lineage>
        <taxon>Eukaryota</taxon>
        <taxon>Viridiplantae</taxon>
        <taxon>Streptophyta</taxon>
        <taxon>Embryophyta</taxon>
        <taxon>Tracheophyta</taxon>
        <taxon>Spermatophyta</taxon>
        <taxon>Magnoliopsida</taxon>
        <taxon>Ranunculales</taxon>
        <taxon>Papaveraceae</taxon>
        <taxon>Papaveroideae</taxon>
        <taxon>Macleaya</taxon>
    </lineage>
</organism>
<feature type="compositionally biased region" description="Basic and acidic residues" evidence="1">
    <location>
        <begin position="64"/>
        <end position="75"/>
    </location>
</feature>
<evidence type="ECO:0000256" key="1">
    <source>
        <dbReference type="SAM" id="MobiDB-lite"/>
    </source>
</evidence>
<protein>
    <submittedName>
        <fullName evidence="2">Uncharacterized protein</fullName>
    </submittedName>
</protein>
<gene>
    <name evidence="2" type="ORF">BVC80_1645g10</name>
</gene>
<comment type="caution">
    <text evidence="2">The sequence shown here is derived from an EMBL/GenBank/DDBJ whole genome shotgun (WGS) entry which is preliminary data.</text>
</comment>
<dbReference type="InParanoid" id="A0A200QN04"/>